<accession>A0A2T6S7Z0</accession>
<dbReference type="Gene3D" id="3.30.1310.20">
    <property type="entry name" value="PRTase-like"/>
    <property type="match status" value="1"/>
</dbReference>
<dbReference type="Gene3D" id="3.40.50.2020">
    <property type="match status" value="1"/>
</dbReference>
<sequence length="240" mass="27367">MRKGMHLNTDFSHITDIEGMRFINEEDALNKLINEIHTRHIDLKDSIMLALSFNALYLAHALAQKFGATYDILFLEPILAPLNSKCEIALVSESMDIVMHESLINSFDITLDYVYGEAKRAYEEDILSHIYQYRKGNAIKSLKDKNIFIVDRGIETGFRAGLGVQTCLKKECQDIYILTPILAQNVAQGLESLCDGVISVYRPECFVSVEHHYKELKRLSNEEIEKYLGANNAPNLKKEH</sequence>
<organism evidence="1 2">
    <name type="scientific">Helicobacter pylori</name>
    <name type="common">Campylobacter pylori</name>
    <dbReference type="NCBI Taxonomy" id="210"/>
    <lineage>
        <taxon>Bacteria</taxon>
        <taxon>Pseudomonadati</taxon>
        <taxon>Campylobacterota</taxon>
        <taxon>Epsilonproteobacteria</taxon>
        <taxon>Campylobacterales</taxon>
        <taxon>Helicobacteraceae</taxon>
        <taxon>Helicobacter</taxon>
    </lineage>
</organism>
<gene>
    <name evidence="1" type="ORF">CV728_01295</name>
</gene>
<keyword evidence="1" id="KW-0328">Glycosyltransferase</keyword>
<name>A0A2T6S7Z0_HELPX</name>
<dbReference type="EMBL" id="CP024948">
    <property type="protein sequence ID" value="QDY60257.1"/>
    <property type="molecule type" value="Genomic_DNA"/>
</dbReference>
<reference evidence="1 2" key="1">
    <citation type="journal article" date="2019" name="Sci. Rep.">
        <title>Evolutionary mechanism leading to the multi-cagA genotype in Helicobacter pylori.</title>
        <authorList>
            <person name="Su H."/>
            <person name="Tissera K."/>
            <person name="Jang S."/>
            <person name="Choi Y.H."/>
            <person name="Kim A."/>
            <person name="Cho Y.J."/>
            <person name="Li M."/>
            <person name="Gunawardhana N."/>
            <person name="Merrell D.S."/>
            <person name="Ge L."/>
            <person name="Cha J.H."/>
        </authorList>
    </citation>
    <scope>NUCLEOTIDE SEQUENCE [LARGE SCALE GENOMIC DNA]</scope>
    <source>
        <strain evidence="1 2">B140</strain>
    </source>
</reference>
<dbReference type="AlphaFoldDB" id="A0A2T6S7Z0"/>
<proteinExistence type="predicted"/>
<keyword evidence="1" id="KW-0808">Transferase</keyword>
<dbReference type="GO" id="GO:0016757">
    <property type="term" value="F:glycosyltransferase activity"/>
    <property type="evidence" value="ECO:0007669"/>
    <property type="project" value="UniProtKB-KW"/>
</dbReference>
<dbReference type="SUPFAM" id="SSF53271">
    <property type="entry name" value="PRTase-like"/>
    <property type="match status" value="1"/>
</dbReference>
<evidence type="ECO:0000313" key="2">
    <source>
        <dbReference type="Proteomes" id="UP000320851"/>
    </source>
</evidence>
<evidence type="ECO:0000313" key="1">
    <source>
        <dbReference type="EMBL" id="QDY60257.1"/>
    </source>
</evidence>
<dbReference type="InterPro" id="IPR029057">
    <property type="entry name" value="PRTase-like"/>
</dbReference>
<protein>
    <submittedName>
        <fullName evidence="1">Phosphoribosyltransferase</fullName>
    </submittedName>
</protein>
<dbReference type="Proteomes" id="UP000320851">
    <property type="component" value="Chromosome"/>
</dbReference>